<organism evidence="1 2">
    <name type="scientific">Sediminicola arcticus</name>
    <dbReference type="NCBI Taxonomy" id="1574308"/>
    <lineage>
        <taxon>Bacteria</taxon>
        <taxon>Pseudomonadati</taxon>
        <taxon>Bacteroidota</taxon>
        <taxon>Flavobacteriia</taxon>
        <taxon>Flavobacteriales</taxon>
        <taxon>Flavobacteriaceae</taxon>
        <taxon>Sediminicola</taxon>
    </lineage>
</organism>
<sequence length="160" mass="18797">MKKILVIFLLIFQVSFSQTKEETIEWLNLNLENYGDNQIMGTYQIETKVDPNYGETILFTQKSWNPLMEKNTFDYFSFKPDAISSIYLSGKGRTNKTLDIYIKSESNRIYDSDEEKFLGEFRISMKNGYNDKAEQLQTGLLHLFELMGNKIEKPKDLFKN</sequence>
<name>A0ABV2SUF2_9FLAO</name>
<dbReference type="RefSeq" id="WP_354615196.1">
    <property type="nucleotide sequence ID" value="NZ_JBEXAE010000003.1"/>
</dbReference>
<evidence type="ECO:0000313" key="1">
    <source>
        <dbReference type="EMBL" id="MET6990804.1"/>
    </source>
</evidence>
<accession>A0ABV2SUF2</accession>
<proteinExistence type="predicted"/>
<dbReference type="EMBL" id="JBEXAE010000003">
    <property type="protein sequence ID" value="MET6990804.1"/>
    <property type="molecule type" value="Genomic_DNA"/>
</dbReference>
<protein>
    <recommendedName>
        <fullName evidence="3">DUF4468 domain-containing protein</fullName>
    </recommendedName>
</protein>
<comment type="caution">
    <text evidence="1">The sequence shown here is derived from an EMBL/GenBank/DDBJ whole genome shotgun (WGS) entry which is preliminary data.</text>
</comment>
<gene>
    <name evidence="1" type="ORF">ABXZ36_09110</name>
</gene>
<evidence type="ECO:0008006" key="3">
    <source>
        <dbReference type="Google" id="ProtNLM"/>
    </source>
</evidence>
<dbReference type="Proteomes" id="UP001549799">
    <property type="component" value="Unassembled WGS sequence"/>
</dbReference>
<evidence type="ECO:0000313" key="2">
    <source>
        <dbReference type="Proteomes" id="UP001549799"/>
    </source>
</evidence>
<keyword evidence="2" id="KW-1185">Reference proteome</keyword>
<reference evidence="1 2" key="1">
    <citation type="submission" date="2024-07" db="EMBL/GenBank/DDBJ databases">
        <title>The genome sequence of type strain Sediminicola arcticus GDMCC 1.2805.</title>
        <authorList>
            <person name="Liu Y."/>
        </authorList>
    </citation>
    <scope>NUCLEOTIDE SEQUENCE [LARGE SCALE GENOMIC DNA]</scope>
    <source>
        <strain evidence="1 2">GDMCC 1.2805</strain>
    </source>
</reference>